<dbReference type="SMART" id="SM00028">
    <property type="entry name" value="TPR"/>
    <property type="match status" value="6"/>
</dbReference>
<dbReference type="Proteomes" id="UP000515156">
    <property type="component" value="Chromosome 2"/>
</dbReference>
<dbReference type="Pfam" id="PF13424">
    <property type="entry name" value="TPR_12"/>
    <property type="match status" value="1"/>
</dbReference>
<evidence type="ECO:0000256" key="1">
    <source>
        <dbReference type="SAM" id="MobiDB-lite"/>
    </source>
</evidence>
<proteinExistence type="predicted"/>
<dbReference type="KEGG" id="muo:115461388"/>
<name>A0A6P7XA59_9AMPH</name>
<reference evidence="3" key="1">
    <citation type="submission" date="2025-08" db="UniProtKB">
        <authorList>
            <consortium name="RefSeq"/>
        </authorList>
    </citation>
    <scope>IDENTIFICATION</scope>
</reference>
<dbReference type="SUPFAM" id="SSF81901">
    <property type="entry name" value="HCP-like"/>
    <property type="match status" value="1"/>
</dbReference>
<dbReference type="InterPro" id="IPR042772">
    <property type="entry name" value="SH3TC1/SH3TC2"/>
</dbReference>
<dbReference type="PANTHER" id="PTHR22647">
    <property type="entry name" value="SH3 DOMAIN AND TETRATRICOPEPTIDE REPEATS CONTAINING PROTEIN"/>
    <property type="match status" value="1"/>
</dbReference>
<accession>A0A6P7XA59</accession>
<dbReference type="InterPro" id="IPR036028">
    <property type="entry name" value="SH3-like_dom_sf"/>
</dbReference>
<dbReference type="SUPFAM" id="SSF48452">
    <property type="entry name" value="TPR-like"/>
    <property type="match status" value="1"/>
</dbReference>
<dbReference type="InParanoid" id="A0A6P7XA59"/>
<protein>
    <submittedName>
        <fullName evidence="3">SH3 domain and tetratricopeptide repeat-containing protein 1 isoform X1</fullName>
    </submittedName>
</protein>
<keyword evidence="2" id="KW-1185">Reference proteome</keyword>
<dbReference type="RefSeq" id="XP_030047009.1">
    <property type="nucleotide sequence ID" value="XM_030191149.1"/>
</dbReference>
<dbReference type="InterPro" id="IPR019734">
    <property type="entry name" value="TPR_rpt"/>
</dbReference>
<dbReference type="Gene3D" id="1.25.40.10">
    <property type="entry name" value="Tetratricopeptide repeat domain"/>
    <property type="match status" value="3"/>
</dbReference>
<dbReference type="GeneID" id="115461388"/>
<dbReference type="SUPFAM" id="SSF50044">
    <property type="entry name" value="SH3-domain"/>
    <property type="match status" value="1"/>
</dbReference>
<dbReference type="Gene3D" id="2.30.30.40">
    <property type="entry name" value="SH3 Domains"/>
    <property type="match status" value="1"/>
</dbReference>
<feature type="compositionally biased region" description="Basic and acidic residues" evidence="1">
    <location>
        <begin position="46"/>
        <end position="59"/>
    </location>
</feature>
<dbReference type="CTD" id="54436"/>
<dbReference type="Pfam" id="PF13181">
    <property type="entry name" value="TPR_8"/>
    <property type="match status" value="1"/>
</dbReference>
<dbReference type="PANTHER" id="PTHR22647:SF3">
    <property type="entry name" value="SH3 DOMAIN AND TETRATRICOPEPTIDE REPEAT-CONTAINING PROTEIN 1"/>
    <property type="match status" value="1"/>
</dbReference>
<organism evidence="2 3">
    <name type="scientific">Microcaecilia unicolor</name>
    <dbReference type="NCBI Taxonomy" id="1415580"/>
    <lineage>
        <taxon>Eukaryota</taxon>
        <taxon>Metazoa</taxon>
        <taxon>Chordata</taxon>
        <taxon>Craniata</taxon>
        <taxon>Vertebrata</taxon>
        <taxon>Euteleostomi</taxon>
        <taxon>Amphibia</taxon>
        <taxon>Gymnophiona</taxon>
        <taxon>Siphonopidae</taxon>
        <taxon>Microcaecilia</taxon>
    </lineage>
</organism>
<dbReference type="FunCoup" id="A0A6P7XA59">
    <property type="interactions" value="26"/>
</dbReference>
<dbReference type="OrthoDB" id="9927874at2759"/>
<evidence type="ECO:0000313" key="2">
    <source>
        <dbReference type="Proteomes" id="UP000515156"/>
    </source>
</evidence>
<evidence type="ECO:0000313" key="3">
    <source>
        <dbReference type="RefSeq" id="XP_030047009.1"/>
    </source>
</evidence>
<gene>
    <name evidence="3" type="primary">SH3TC1</name>
</gene>
<dbReference type="InterPro" id="IPR011990">
    <property type="entry name" value="TPR-like_helical_dom_sf"/>
</dbReference>
<sequence>MMELSAAEAVGYHALKLKLHAIKEEEGDWRRSELPQVRSQRPSFNAKDKHGVRWEENKQQVEGNESSCMPTAAVAATNSIKSKMKEKTSSQEQNDFVEINDCLKDNSEISLESADSFPTDISLTLVMVRKKSGLPDPYLQGKLRARLRLLENDNKEVMAVFSELSARLLSIHSDQDLIIVTFKTYEEVWKFSTYYSLGFVNHCMENLLLDQAFWLFPPEEEEEEETGIDVYINEESLNMMYKGLLMQEGTFFVLCPDNHIQEAAVVDGEVRVYQQRESSPEDIPGGYAQNIKALLSDKNTLPRSALEPVSPFHQWFLKAHSILEAGDVFSKVQCTVSNQIAVGFSVAVVDYRSDVPEEISFRCGDRIKIIGSFIECMQWFVGRHMLTGHTGFVKTCHVKADTSGTESSCLEFLAEEEKSFFTKETNFDEEEAVHLLKQISNKDLYTIYRVDKLEELDSPPVQEKEHLWTLPNARSSIIKGKVKEALMKCQDAQHQFEETERPGDDKFECATQETCSSSGDFGGPHLYINQEEDTGGSEALHSLLLFLNDKEYQICFKNMYDLSCSFLDDSFHGYIEEEELVRFLGLARETAKKADMPWALTRICLLLGRLCAKKLKFSQARVYFEEALGVLGGDFSDIFLVMSVYTNLTAIYLKQKNKKKWAPILDKVSSLLMGIPNYICSTDMETDILKYALRKTVLSQDMRSEARACFLLAKLYTNLRQREEALPFIERLQILNSSLDSPNSLLSVDCYFKLGDLYSQKCLPHIALSCIMVAASLKSSSFMDSLRSVDLIKKNSCRLSGLREANKVLPTQTAHFLRQALSSAITKKEQQYCSIINLCLSELYVHHREYDQAIDYRIKAVSASTSGDSRDIITLLLSLAWLYVLSNQNTMALDIMSSVLDSALCTSPQRGVIYNMSGIALRRTNEKKPAAENLYKALQVAKETGMMQNQAVVLANLGILCLQSKACTLAEHYLLSAVKLCSGLHHMEYGSDFIQVLLILGSYYINMTNTETGRLYYEWALLVSMEINHFESQLQAIQLLCWFYSTVAVNEAQCIIYNKYRLSLAQKVSDKVLEGQILETISHLYFSLGTERAYRSALKYTKRSLGIFIDLQQKEKEAYSWLRAGRIYHILGQKELVDLYIQVALDTALCTGDPHLGMDLFEAAGDVFFNGTTEREKAVSFYRDRALPLAVKTGNIMAELQLCNKLVELLLHLKSYEESLEYAKTSLALSVSLGNHLNERVAYHRLAGIYHHLGQCELAEHFYLKALSLCSSPLEFDEEAVYYVKVYLTLGDIIFYDLKDPFDAAGYYHLALAAAMDLGNKKAQLKIYTRLAIIYHNFLVDRELSLFFYQKARTFALELNVRRINLAPDQFYHTTSWIPFKMITDK</sequence>
<feature type="region of interest" description="Disordered" evidence="1">
    <location>
        <begin position="29"/>
        <end position="68"/>
    </location>
</feature>